<dbReference type="PANTHER" id="PTHR12526">
    <property type="entry name" value="GLYCOSYLTRANSFERASE"/>
    <property type="match status" value="1"/>
</dbReference>
<name>A0A4Q9VS39_9HYPH</name>
<comment type="caution">
    <text evidence="3">The sequence shown here is derived from an EMBL/GenBank/DDBJ whole genome shotgun (WGS) entry which is preliminary data.</text>
</comment>
<evidence type="ECO:0000259" key="1">
    <source>
        <dbReference type="Pfam" id="PF00534"/>
    </source>
</evidence>
<protein>
    <submittedName>
        <fullName evidence="3">Glycosyltransferase family 1 protein</fullName>
    </submittedName>
</protein>
<dbReference type="Gene3D" id="3.40.50.2000">
    <property type="entry name" value="Glycogen Phosphorylase B"/>
    <property type="match status" value="2"/>
</dbReference>
<dbReference type="OrthoDB" id="9790710at2"/>
<organism evidence="3 4">
    <name type="scientific">Siculibacillus lacustris</name>
    <dbReference type="NCBI Taxonomy" id="1549641"/>
    <lineage>
        <taxon>Bacteria</taxon>
        <taxon>Pseudomonadati</taxon>
        <taxon>Pseudomonadota</taxon>
        <taxon>Alphaproteobacteria</taxon>
        <taxon>Hyphomicrobiales</taxon>
        <taxon>Ancalomicrobiaceae</taxon>
        <taxon>Siculibacillus</taxon>
    </lineage>
</organism>
<feature type="domain" description="Glycosyl transferase family 1" evidence="1">
    <location>
        <begin position="191"/>
        <end position="356"/>
    </location>
</feature>
<dbReference type="InterPro" id="IPR001296">
    <property type="entry name" value="Glyco_trans_1"/>
</dbReference>
<reference evidence="3 4" key="1">
    <citation type="submission" date="2019-02" db="EMBL/GenBank/DDBJ databases">
        <title>Siculibacillus lacustris gen. nov., sp. nov., a new rosette-forming bacterium isolated from a freshwater crater lake (Lake St. Ana, Romania).</title>
        <authorList>
            <person name="Felfoldi T."/>
            <person name="Marton Z."/>
            <person name="Szabo A."/>
            <person name="Mentes A."/>
            <person name="Boka K."/>
            <person name="Marialigeti K."/>
            <person name="Mathe I."/>
            <person name="Koncz M."/>
            <person name="Schumann P."/>
            <person name="Toth E."/>
        </authorList>
    </citation>
    <scope>NUCLEOTIDE SEQUENCE [LARGE SCALE GENOMIC DNA]</scope>
    <source>
        <strain evidence="3 4">SA-279</strain>
    </source>
</reference>
<accession>A0A4Q9VS39</accession>
<dbReference type="SUPFAM" id="SSF53756">
    <property type="entry name" value="UDP-Glycosyltransferase/glycogen phosphorylase"/>
    <property type="match status" value="1"/>
</dbReference>
<keyword evidence="4" id="KW-1185">Reference proteome</keyword>
<keyword evidence="3" id="KW-0808">Transferase</keyword>
<evidence type="ECO:0000313" key="3">
    <source>
        <dbReference type="EMBL" id="TBW38767.1"/>
    </source>
</evidence>
<dbReference type="InterPro" id="IPR028098">
    <property type="entry name" value="Glyco_trans_4-like_N"/>
</dbReference>
<dbReference type="RefSeq" id="WP_131308337.1">
    <property type="nucleotide sequence ID" value="NZ_SJFN01000010.1"/>
</dbReference>
<dbReference type="GO" id="GO:0016757">
    <property type="term" value="F:glycosyltransferase activity"/>
    <property type="evidence" value="ECO:0007669"/>
    <property type="project" value="InterPro"/>
</dbReference>
<dbReference type="Pfam" id="PF13439">
    <property type="entry name" value="Glyco_transf_4"/>
    <property type="match status" value="1"/>
</dbReference>
<dbReference type="EMBL" id="SJFN01000010">
    <property type="protein sequence ID" value="TBW38767.1"/>
    <property type="molecule type" value="Genomic_DNA"/>
</dbReference>
<dbReference type="CDD" id="cd03801">
    <property type="entry name" value="GT4_PimA-like"/>
    <property type="match status" value="1"/>
</dbReference>
<dbReference type="AlphaFoldDB" id="A0A4Q9VS39"/>
<evidence type="ECO:0000259" key="2">
    <source>
        <dbReference type="Pfam" id="PF13439"/>
    </source>
</evidence>
<gene>
    <name evidence="3" type="ORF">EYW49_08735</name>
</gene>
<dbReference type="PANTHER" id="PTHR12526:SF634">
    <property type="entry name" value="BLL3361 PROTEIN"/>
    <property type="match status" value="1"/>
</dbReference>
<dbReference type="Proteomes" id="UP000292781">
    <property type="component" value="Unassembled WGS sequence"/>
</dbReference>
<evidence type="ECO:0000313" key="4">
    <source>
        <dbReference type="Proteomes" id="UP000292781"/>
    </source>
</evidence>
<sequence length="385" mass="40879">MADTPDTPASPPAARPRTVLMIQTQAENAGAQEISRLVGAGLARRGHAVRHLFFYSRTGGATDLGDVEVCVAARPGNPLAFARFLVETRRRIARIAPDVVLTFQHWGNVLGAPLSRLAGVPAIVANQVSATEVTNGPLRIVDRALGRFGLYDRITVNSDETARLYAGHPAAYRARIVAIPHGFERKKSPLDRAEARRRLDLPQDVELLGCAARLHPTKRLDAAVRLLARMPDRHLALAGQGPDLARLTGFAHELGVAARVHFVGELQPTRVGDFLAALDVFVFPTAAETFGLAGVEAAQAGIPVVAADLPVLREVLACDGAAAALFVDPTDGAAFAAAVDRIFADPGLAADLRRAGAGLDRRFSLDAMVDAYARLIDDVTGGGMR</sequence>
<feature type="domain" description="Glycosyltransferase subfamily 4-like N-terminal" evidence="2">
    <location>
        <begin position="39"/>
        <end position="183"/>
    </location>
</feature>
<proteinExistence type="predicted"/>
<dbReference type="Pfam" id="PF00534">
    <property type="entry name" value="Glycos_transf_1"/>
    <property type="match status" value="1"/>
</dbReference>